<feature type="transmembrane region" description="Helical" evidence="2">
    <location>
        <begin position="89"/>
        <end position="107"/>
    </location>
</feature>
<evidence type="ECO:0000313" key="3">
    <source>
        <dbReference type="EMBL" id="KAK7483932.1"/>
    </source>
</evidence>
<feature type="transmembrane region" description="Helical" evidence="2">
    <location>
        <begin position="334"/>
        <end position="354"/>
    </location>
</feature>
<dbReference type="InterPro" id="IPR027197">
    <property type="entry name" value="SLC43A3"/>
</dbReference>
<feature type="transmembrane region" description="Helical" evidence="2">
    <location>
        <begin position="370"/>
        <end position="392"/>
    </location>
</feature>
<feature type="transmembrane region" description="Helical" evidence="2">
    <location>
        <begin position="37"/>
        <end position="58"/>
    </location>
</feature>
<keyword evidence="4" id="KW-1185">Reference proteome</keyword>
<accession>A0ABD0KA97</accession>
<name>A0ABD0KA97_9CAEN</name>
<keyword evidence="2" id="KW-1133">Transmembrane helix</keyword>
<dbReference type="PANTHER" id="PTHR20765">
    <property type="entry name" value="SOLUTE CARRIER FAMILY 43 MEMBER 3-RELATED"/>
    <property type="match status" value="1"/>
</dbReference>
<feature type="region of interest" description="Disordered" evidence="1">
    <location>
        <begin position="180"/>
        <end position="230"/>
    </location>
</feature>
<dbReference type="Pfam" id="PF07690">
    <property type="entry name" value="MFS_1"/>
    <property type="match status" value="1"/>
</dbReference>
<evidence type="ECO:0000313" key="4">
    <source>
        <dbReference type="Proteomes" id="UP001519460"/>
    </source>
</evidence>
<evidence type="ECO:0000256" key="1">
    <source>
        <dbReference type="SAM" id="MobiDB-lite"/>
    </source>
</evidence>
<feature type="transmembrane region" description="Helical" evidence="2">
    <location>
        <begin position="114"/>
        <end position="133"/>
    </location>
</feature>
<dbReference type="Proteomes" id="UP001519460">
    <property type="component" value="Unassembled WGS sequence"/>
</dbReference>
<feature type="transmembrane region" description="Helical" evidence="2">
    <location>
        <begin position="404"/>
        <end position="426"/>
    </location>
</feature>
<feature type="transmembrane region" description="Helical" evidence="2">
    <location>
        <begin position="251"/>
        <end position="274"/>
    </location>
</feature>
<dbReference type="InterPro" id="IPR036259">
    <property type="entry name" value="MFS_trans_sf"/>
</dbReference>
<dbReference type="AlphaFoldDB" id="A0ABD0KA97"/>
<evidence type="ECO:0000256" key="2">
    <source>
        <dbReference type="SAM" id="Phobius"/>
    </source>
</evidence>
<keyword evidence="2" id="KW-0812">Transmembrane</keyword>
<dbReference type="EMBL" id="JACVVK020000218">
    <property type="protein sequence ID" value="KAK7483932.1"/>
    <property type="molecule type" value="Genomic_DNA"/>
</dbReference>
<protein>
    <submittedName>
        <fullName evidence="3">Uncharacterized protein</fullName>
    </submittedName>
</protein>
<keyword evidence="2" id="KW-0472">Membrane</keyword>
<dbReference type="PANTHER" id="PTHR20765:SF1">
    <property type="entry name" value="EQUILIBRATIVE NUCLEOBASE TRANSPORTER 1"/>
    <property type="match status" value="1"/>
</dbReference>
<reference evidence="3 4" key="1">
    <citation type="journal article" date="2023" name="Sci. Data">
        <title>Genome assembly of the Korean intertidal mud-creeper Batillaria attramentaria.</title>
        <authorList>
            <person name="Patra A.K."/>
            <person name="Ho P.T."/>
            <person name="Jun S."/>
            <person name="Lee S.J."/>
            <person name="Kim Y."/>
            <person name="Won Y.J."/>
        </authorList>
    </citation>
    <scope>NUCLEOTIDE SEQUENCE [LARGE SCALE GENOMIC DNA]</scope>
    <source>
        <strain evidence="3">Wonlab-2016</strain>
    </source>
</reference>
<gene>
    <name evidence="3" type="ORF">BaRGS_00024816</name>
</gene>
<feature type="transmembrane region" description="Helical" evidence="2">
    <location>
        <begin position="294"/>
        <end position="313"/>
    </location>
</feature>
<comment type="caution">
    <text evidence="3">The sequence shown here is derived from an EMBL/GenBank/DDBJ whole genome shotgun (WGS) entry which is preliminary data.</text>
</comment>
<sequence>MLQSPAVGGVGSNLLSDHDVEEEEDVICSEQDAMLNLWFTIAAALRNIFGIVIGLHVYKFGTRSARLTGWVVFGIGALMMAFADDTLPWLILPALLTLSYGGVTLLLTNVQVSGLFPTAAGVVVTLVSGAFDFSATTQLMVKILSESGVSRLYSYIGIAVLHGVLVLVSTLLFLPKVVPASNDESSQDDDVPDAEHNNRRRHSLYNWREKRSSTVSGHRHPSHDEGGHAANGKESVDVMFPTLRSCLTSTVFMLHVLWMSLNVLRMVAFFGLLNSKLTTMFQGDREEVSFFTNIQAYCMLTIMLICWISGAVYDWQTAIFKKRTNEFQRRVLPGALPLALTSALGVVISILNMIENSGALHHSLGFPERYFGILNGVLSIIQGTFCFLQYGIFRWHDAYTHGPLHANIFMLTLVTASFLHPAYLAVKGLC</sequence>
<dbReference type="SUPFAM" id="SSF103473">
    <property type="entry name" value="MFS general substrate transporter"/>
    <property type="match status" value="1"/>
</dbReference>
<dbReference type="InterPro" id="IPR011701">
    <property type="entry name" value="MFS"/>
</dbReference>
<proteinExistence type="predicted"/>
<feature type="transmembrane region" description="Helical" evidence="2">
    <location>
        <begin position="65"/>
        <end position="83"/>
    </location>
</feature>
<feature type="transmembrane region" description="Helical" evidence="2">
    <location>
        <begin position="153"/>
        <end position="174"/>
    </location>
</feature>
<organism evidence="3 4">
    <name type="scientific">Batillaria attramentaria</name>
    <dbReference type="NCBI Taxonomy" id="370345"/>
    <lineage>
        <taxon>Eukaryota</taxon>
        <taxon>Metazoa</taxon>
        <taxon>Spiralia</taxon>
        <taxon>Lophotrochozoa</taxon>
        <taxon>Mollusca</taxon>
        <taxon>Gastropoda</taxon>
        <taxon>Caenogastropoda</taxon>
        <taxon>Sorbeoconcha</taxon>
        <taxon>Cerithioidea</taxon>
        <taxon>Batillariidae</taxon>
        <taxon>Batillaria</taxon>
    </lineage>
</organism>